<dbReference type="InterPro" id="IPR038731">
    <property type="entry name" value="RgtA/B/C-like"/>
</dbReference>
<evidence type="ECO:0000256" key="2">
    <source>
        <dbReference type="ARBA" id="ARBA00022475"/>
    </source>
</evidence>
<accession>A0ABY5PBW4</accession>
<sequence>MSAAETAPRPRTPTPPTRWFVRHWFAFAVGALLVGAFVLRVWGVDHGMPWAYNADENGHFVPRAIGMFGHDLNPRYFVNPPGFTYVLHMVFAVWFGGREGVSDAFSSDPTPVWVAARVTTAVLSTMAVGLLVWAGNRLFGRAAGLLAGALLAVAFLPVFYSHQALNDAPTLAPVCLALAGAAGILRQRTPSVRRDWLIAGAGLGLACATKYTGGIVLLAILAAAAAAAQRDRPAALRGLALAAAAAVAAFLVANPYALLDASAFVDGVTHQSDASADAAGKLGLTQENGWLHYAWALTWGFGWLPLAAAGLGAIVLARRDRWVLALLLPGPLLFIAFMGAQERFFGRWLMPILPFLCLLAAVGVAWLAARLAQRRAGLRWVIAGGVAGAVLLQGVVTSVHVDRVLAREDTRNQARDWLSRTVPAGRKLVVEPFLPGAWAQDIGLPSRQTSTGDRWLKWPTSRSPFDPDTGERVPGGAIVNVEDYVKTLRPELIDEYRRGQFCWVIVGSHQQGRALAEPDQVPDAIAYYERLEREARLAARFRPYDRDAKPVPFNFDWSFVYYPLRYARPGPEILIYRLRGAPCGPPVEVG</sequence>
<organism evidence="10 11">
    <name type="scientific">Svornostia abyssi</name>
    <dbReference type="NCBI Taxonomy" id="2898438"/>
    <lineage>
        <taxon>Bacteria</taxon>
        <taxon>Bacillati</taxon>
        <taxon>Actinomycetota</taxon>
        <taxon>Thermoleophilia</taxon>
        <taxon>Solirubrobacterales</taxon>
        <taxon>Baekduiaceae</taxon>
        <taxon>Svornostia</taxon>
    </lineage>
</organism>
<feature type="transmembrane region" description="Helical" evidence="8">
    <location>
        <begin position="293"/>
        <end position="315"/>
    </location>
</feature>
<feature type="domain" description="Glycosyltransferase RgtA/B/C/D-like" evidence="9">
    <location>
        <begin position="115"/>
        <end position="251"/>
    </location>
</feature>
<evidence type="ECO:0000256" key="8">
    <source>
        <dbReference type="SAM" id="Phobius"/>
    </source>
</evidence>
<feature type="transmembrane region" description="Helical" evidence="8">
    <location>
        <begin position="196"/>
        <end position="227"/>
    </location>
</feature>
<dbReference type="InterPro" id="IPR050297">
    <property type="entry name" value="LipidA_mod_glycosyltrf_83"/>
</dbReference>
<feature type="transmembrane region" description="Helical" evidence="8">
    <location>
        <begin position="142"/>
        <end position="160"/>
    </location>
</feature>
<keyword evidence="3 10" id="KW-0328">Glycosyltransferase</keyword>
<dbReference type="EMBL" id="CP088295">
    <property type="protein sequence ID" value="UUY02102.1"/>
    <property type="molecule type" value="Genomic_DNA"/>
</dbReference>
<keyword evidence="4 10" id="KW-0808">Transferase</keyword>
<proteinExistence type="predicted"/>
<keyword evidence="6 8" id="KW-1133">Transmembrane helix</keyword>
<dbReference type="Pfam" id="PF13231">
    <property type="entry name" value="PMT_2"/>
    <property type="match status" value="1"/>
</dbReference>
<feature type="transmembrane region" description="Helical" evidence="8">
    <location>
        <begin position="76"/>
        <end position="95"/>
    </location>
</feature>
<dbReference type="PANTHER" id="PTHR33908:SF11">
    <property type="entry name" value="MEMBRANE PROTEIN"/>
    <property type="match status" value="1"/>
</dbReference>
<evidence type="ECO:0000256" key="7">
    <source>
        <dbReference type="ARBA" id="ARBA00023136"/>
    </source>
</evidence>
<gene>
    <name evidence="10" type="ORF">LRS13_15415</name>
</gene>
<reference evidence="11" key="1">
    <citation type="submission" date="2021-11" db="EMBL/GenBank/DDBJ databases">
        <title>Cultivation dependent microbiological survey of springs from the worlds oldest radium mine currently devoted to the extraction of radon-saturated water.</title>
        <authorList>
            <person name="Kapinusova G."/>
            <person name="Smrhova T."/>
            <person name="Strejcek M."/>
            <person name="Suman J."/>
            <person name="Jani K."/>
            <person name="Pajer P."/>
            <person name="Uhlik O."/>
        </authorList>
    </citation>
    <scope>NUCLEOTIDE SEQUENCE [LARGE SCALE GENOMIC DNA]</scope>
    <source>
        <strain evidence="11">J379</strain>
    </source>
</reference>
<feature type="transmembrane region" description="Helical" evidence="8">
    <location>
        <begin position="322"/>
        <end position="340"/>
    </location>
</feature>
<dbReference type="Proteomes" id="UP001058860">
    <property type="component" value="Chromosome"/>
</dbReference>
<feature type="transmembrane region" description="Helical" evidence="8">
    <location>
        <begin position="115"/>
        <end position="135"/>
    </location>
</feature>
<feature type="transmembrane region" description="Helical" evidence="8">
    <location>
        <begin position="20"/>
        <end position="42"/>
    </location>
</feature>
<evidence type="ECO:0000256" key="3">
    <source>
        <dbReference type="ARBA" id="ARBA00022676"/>
    </source>
</evidence>
<dbReference type="GO" id="GO:0016757">
    <property type="term" value="F:glycosyltransferase activity"/>
    <property type="evidence" value="ECO:0007669"/>
    <property type="project" value="UniProtKB-KW"/>
</dbReference>
<feature type="transmembrane region" description="Helical" evidence="8">
    <location>
        <begin position="239"/>
        <end position="259"/>
    </location>
</feature>
<evidence type="ECO:0000313" key="10">
    <source>
        <dbReference type="EMBL" id="UUY02102.1"/>
    </source>
</evidence>
<dbReference type="RefSeq" id="WP_353862636.1">
    <property type="nucleotide sequence ID" value="NZ_CP088295.1"/>
</dbReference>
<evidence type="ECO:0000256" key="1">
    <source>
        <dbReference type="ARBA" id="ARBA00004651"/>
    </source>
</evidence>
<evidence type="ECO:0000313" key="11">
    <source>
        <dbReference type="Proteomes" id="UP001058860"/>
    </source>
</evidence>
<dbReference type="EC" id="2.4.-.-" evidence="10"/>
<dbReference type="PANTHER" id="PTHR33908">
    <property type="entry name" value="MANNOSYLTRANSFERASE YKCB-RELATED"/>
    <property type="match status" value="1"/>
</dbReference>
<keyword evidence="5 8" id="KW-0812">Transmembrane</keyword>
<evidence type="ECO:0000259" key="9">
    <source>
        <dbReference type="Pfam" id="PF13231"/>
    </source>
</evidence>
<keyword evidence="7 8" id="KW-0472">Membrane</keyword>
<name>A0ABY5PBW4_9ACTN</name>
<keyword evidence="11" id="KW-1185">Reference proteome</keyword>
<evidence type="ECO:0000256" key="6">
    <source>
        <dbReference type="ARBA" id="ARBA00022989"/>
    </source>
</evidence>
<evidence type="ECO:0000256" key="4">
    <source>
        <dbReference type="ARBA" id="ARBA00022679"/>
    </source>
</evidence>
<comment type="subcellular location">
    <subcellularLocation>
        <location evidence="1">Cell membrane</location>
        <topology evidence="1">Multi-pass membrane protein</topology>
    </subcellularLocation>
</comment>
<keyword evidence="2" id="KW-1003">Cell membrane</keyword>
<feature type="transmembrane region" description="Helical" evidence="8">
    <location>
        <begin position="352"/>
        <end position="369"/>
    </location>
</feature>
<feature type="transmembrane region" description="Helical" evidence="8">
    <location>
        <begin position="381"/>
        <end position="401"/>
    </location>
</feature>
<protein>
    <submittedName>
        <fullName evidence="10">Glycosyltransferase family 39 protein</fullName>
        <ecNumber evidence="10">2.4.-.-</ecNumber>
    </submittedName>
</protein>
<evidence type="ECO:0000256" key="5">
    <source>
        <dbReference type="ARBA" id="ARBA00022692"/>
    </source>
</evidence>